<evidence type="ECO:0000313" key="2">
    <source>
        <dbReference type="Proteomes" id="UP000424490"/>
    </source>
</evidence>
<evidence type="ECO:0000313" key="1">
    <source>
        <dbReference type="EMBL" id="QGS10615.1"/>
    </source>
</evidence>
<dbReference type="Proteomes" id="UP000424490">
    <property type="component" value="Chromosome"/>
</dbReference>
<name>A0A857A816_9ACTO</name>
<dbReference type="AlphaFoldDB" id="A0A857A816"/>
<gene>
    <name evidence="1" type="ORF">FOC40_03795</name>
</gene>
<sequence length="53" mass="5806">MEGKDYVMEDGEVEQSRAFACSGRPAPFVARAVVMCDNLRSSGPEGVEIVDYH</sequence>
<accession>A0A857A816</accession>
<organism evidence="1 2">
    <name type="scientific">Schaalia odontolytica</name>
    <dbReference type="NCBI Taxonomy" id="1660"/>
    <lineage>
        <taxon>Bacteria</taxon>
        <taxon>Bacillati</taxon>
        <taxon>Actinomycetota</taxon>
        <taxon>Actinomycetes</taxon>
        <taxon>Actinomycetales</taxon>
        <taxon>Actinomycetaceae</taxon>
        <taxon>Schaalia</taxon>
    </lineage>
</organism>
<proteinExistence type="predicted"/>
<protein>
    <submittedName>
        <fullName evidence="1">Addiction module toxin RelE</fullName>
    </submittedName>
</protein>
<reference evidence="1 2" key="1">
    <citation type="submission" date="2019-11" db="EMBL/GenBank/DDBJ databases">
        <title>FDA dAtabase for Regulatory Grade micrObial Sequences (FDA-ARGOS): Supporting development and validation of Infectious Disease Dx tests.</title>
        <authorList>
            <person name="Stonesifer R."/>
            <person name="Tallon L."/>
            <person name="Sadzewicz L."/>
            <person name="Vavikolanu K."/>
            <person name="Mehta A."/>
            <person name="Aluvathingal J."/>
            <person name="Nadendla S."/>
            <person name="Myers T."/>
            <person name="Yan Y."/>
            <person name="Sichtig H."/>
        </authorList>
    </citation>
    <scope>NUCLEOTIDE SEQUENCE [LARGE SCALE GENOMIC DNA]</scope>
    <source>
        <strain evidence="1 2">FDAARGOS_732</strain>
    </source>
</reference>
<dbReference type="EMBL" id="CP046315">
    <property type="protein sequence ID" value="QGS10615.1"/>
    <property type="molecule type" value="Genomic_DNA"/>
</dbReference>